<dbReference type="PANTHER" id="PTHR45586:SF15">
    <property type="entry name" value="TPR REPEAT-CONTAINING PROTEIN YPIA"/>
    <property type="match status" value="1"/>
</dbReference>
<dbReference type="Proteomes" id="UP000187408">
    <property type="component" value="Unassembled WGS sequence"/>
</dbReference>
<evidence type="ECO:0000256" key="2">
    <source>
        <dbReference type="ARBA" id="ARBA00022803"/>
    </source>
</evidence>
<dbReference type="SMART" id="SM00028">
    <property type="entry name" value="TPR"/>
    <property type="match status" value="7"/>
</dbReference>
<dbReference type="AlphaFoldDB" id="A0A1R1MJ63"/>
<comment type="caution">
    <text evidence="3">The sequence shown here is derived from an EMBL/GenBank/DDBJ whole genome shotgun (WGS) entry which is preliminary data.</text>
</comment>
<sequence length="419" mass="49154">MFRLKGFKKEIDSIIREARRLIENKKYHRAITELEKHKAYSRNVEYFLLLAEAYEKIGNEEKAEEYFEQARFLEAAIKSREQLKKSYFLIKKKEYVKAREVLLEAIELDPFEPEVYIELHKLYKKQGLKKEAAKVLKSLMTVAPFLDYPYLELAGHYYSTGNYDMVDNILSQGLEKIDKASFMYESAKMYQLIGEIEKAEELLREVCNREPGNVDYRQKLVDVLINLSKIDEALSLLMNTLKLYPESPYLLQSIATIYELKGDDEKAEFFMRKAVAVSDSFIKEDSMRMLADFLIEKGKIDQAEEILKEIIETAESSWLVMDAFVEFTLICMDQNRTHSIIDIAKKILKLQLLTEEELLELLEILSDVLEEEGHIFAARKVCEYVIKRSKNEKQLKRCYANINRLSELISLEKMWKKGN</sequence>
<name>A0A1R1MJ63_9BACT</name>
<dbReference type="EMBL" id="MOEN01000047">
    <property type="protein sequence ID" value="OMH39852.1"/>
    <property type="molecule type" value="Genomic_DNA"/>
</dbReference>
<evidence type="ECO:0000313" key="4">
    <source>
        <dbReference type="Proteomes" id="UP000187408"/>
    </source>
</evidence>
<dbReference type="Pfam" id="PF13181">
    <property type="entry name" value="TPR_8"/>
    <property type="match status" value="2"/>
</dbReference>
<organism evidence="3 4">
    <name type="scientific">Desulfurobacterium indicum</name>
    <dbReference type="NCBI Taxonomy" id="1914305"/>
    <lineage>
        <taxon>Bacteria</taxon>
        <taxon>Pseudomonadati</taxon>
        <taxon>Aquificota</taxon>
        <taxon>Aquificia</taxon>
        <taxon>Desulfurobacteriales</taxon>
        <taxon>Desulfurobacteriaceae</taxon>
        <taxon>Desulfurobacterium</taxon>
    </lineage>
</organism>
<reference evidence="3 4" key="1">
    <citation type="submission" date="2016-10" db="EMBL/GenBank/DDBJ databases">
        <title>Genome sequence of a sulfur-reducing bacterium Desulfurobacterium indicum K6013.</title>
        <authorList>
            <person name="Cao J."/>
            <person name="Shao Z."/>
            <person name="Alain K."/>
            <person name="Jebbar M."/>
        </authorList>
    </citation>
    <scope>NUCLEOTIDE SEQUENCE [LARGE SCALE GENOMIC DNA]</scope>
    <source>
        <strain evidence="3 4">K6013</strain>
    </source>
</reference>
<dbReference type="InterPro" id="IPR051012">
    <property type="entry name" value="CellSynth/LPSAsmb/PSIAsmb"/>
</dbReference>
<protein>
    <submittedName>
        <fullName evidence="3">Uncharacterized protein</fullName>
    </submittedName>
</protein>
<proteinExistence type="predicted"/>
<evidence type="ECO:0000256" key="1">
    <source>
        <dbReference type="ARBA" id="ARBA00022737"/>
    </source>
</evidence>
<keyword evidence="2" id="KW-0802">TPR repeat</keyword>
<keyword evidence="1" id="KW-0677">Repeat</keyword>
<dbReference type="Gene3D" id="1.25.40.10">
    <property type="entry name" value="Tetratricopeptide repeat domain"/>
    <property type="match status" value="4"/>
</dbReference>
<evidence type="ECO:0000313" key="3">
    <source>
        <dbReference type="EMBL" id="OMH39852.1"/>
    </source>
</evidence>
<dbReference type="STRING" id="1914305.BLW93_08405"/>
<dbReference type="PANTHER" id="PTHR45586">
    <property type="entry name" value="TPR REPEAT-CONTAINING PROTEIN PA4667"/>
    <property type="match status" value="1"/>
</dbReference>
<gene>
    <name evidence="3" type="ORF">BLW93_08405</name>
</gene>
<accession>A0A1R1MJ63</accession>
<dbReference type="InterPro" id="IPR019734">
    <property type="entry name" value="TPR_rpt"/>
</dbReference>
<dbReference type="SUPFAM" id="SSF48452">
    <property type="entry name" value="TPR-like"/>
    <property type="match status" value="1"/>
</dbReference>
<dbReference type="InterPro" id="IPR011990">
    <property type="entry name" value="TPR-like_helical_dom_sf"/>
</dbReference>
<keyword evidence="4" id="KW-1185">Reference proteome</keyword>